<sequence length="202" mass="21532">MSSFDLERGFLLNAKKVSTWQFESGIQHAYSYHLRNTGRPACWAVMGLSARQAGRAAGLSTAMSYRPPMKWTTSTRPYRDLQAEVERLANVARAVEADLCAASADAAKAAMVAGVSGFMDQPAADDASRAGMVPADLVSLANEEANSRKRRAKELLPLPHDQMKASSSAQPAATPLVTGAQTIPDADSHANTDTTTAGSHFH</sequence>
<feature type="region of interest" description="Disordered" evidence="1">
    <location>
        <begin position="182"/>
        <end position="202"/>
    </location>
</feature>
<feature type="compositionally biased region" description="Polar residues" evidence="1">
    <location>
        <begin position="189"/>
        <end position="202"/>
    </location>
</feature>
<proteinExistence type="predicted"/>
<evidence type="ECO:0000313" key="4">
    <source>
        <dbReference type="WBParaSite" id="HPBE_0000995801-mRNA-1"/>
    </source>
</evidence>
<protein>
    <submittedName>
        <fullName evidence="4">DNA-binding protein</fullName>
    </submittedName>
</protein>
<gene>
    <name evidence="2" type="ORF">HPBE_LOCUS9959</name>
</gene>
<dbReference type="AlphaFoldDB" id="A0A183FQE8"/>
<name>A0A183FQE8_HELPZ</name>
<accession>A0A3P8CFU3</accession>
<dbReference type="WBParaSite" id="HPBE_0000995801-mRNA-1">
    <property type="protein sequence ID" value="HPBE_0000995801-mRNA-1"/>
    <property type="gene ID" value="HPBE_0000995801"/>
</dbReference>
<dbReference type="EMBL" id="UZAH01026606">
    <property type="protein sequence ID" value="VDO83042.1"/>
    <property type="molecule type" value="Genomic_DNA"/>
</dbReference>
<organism evidence="3 4">
    <name type="scientific">Heligmosomoides polygyrus</name>
    <name type="common">Parasitic roundworm</name>
    <dbReference type="NCBI Taxonomy" id="6339"/>
    <lineage>
        <taxon>Eukaryota</taxon>
        <taxon>Metazoa</taxon>
        <taxon>Ecdysozoa</taxon>
        <taxon>Nematoda</taxon>
        <taxon>Chromadorea</taxon>
        <taxon>Rhabditida</taxon>
        <taxon>Rhabditina</taxon>
        <taxon>Rhabditomorpha</taxon>
        <taxon>Strongyloidea</taxon>
        <taxon>Heligmosomidae</taxon>
        <taxon>Heligmosomoides</taxon>
    </lineage>
</organism>
<evidence type="ECO:0000313" key="3">
    <source>
        <dbReference type="Proteomes" id="UP000050761"/>
    </source>
</evidence>
<reference evidence="4" key="2">
    <citation type="submission" date="2019-09" db="UniProtKB">
        <authorList>
            <consortium name="WormBaseParasite"/>
        </authorList>
    </citation>
    <scope>IDENTIFICATION</scope>
</reference>
<dbReference type="Proteomes" id="UP000050761">
    <property type="component" value="Unassembled WGS sequence"/>
</dbReference>
<evidence type="ECO:0000313" key="2">
    <source>
        <dbReference type="EMBL" id="VDO83042.1"/>
    </source>
</evidence>
<evidence type="ECO:0000256" key="1">
    <source>
        <dbReference type="SAM" id="MobiDB-lite"/>
    </source>
</evidence>
<reference evidence="2 3" key="1">
    <citation type="submission" date="2018-11" db="EMBL/GenBank/DDBJ databases">
        <authorList>
            <consortium name="Pathogen Informatics"/>
        </authorList>
    </citation>
    <scope>NUCLEOTIDE SEQUENCE [LARGE SCALE GENOMIC DNA]</scope>
</reference>
<accession>A0A183FQE8</accession>
<keyword evidence="3" id="KW-1185">Reference proteome</keyword>